<protein>
    <submittedName>
        <fullName evidence="1">NAD(P)-dependent dehydrogenase (Short-subunit alcohol dehydrogenase family)</fullName>
    </submittedName>
</protein>
<dbReference type="InterPro" id="IPR002347">
    <property type="entry name" value="SDR_fam"/>
</dbReference>
<dbReference type="Gene3D" id="3.40.50.720">
    <property type="entry name" value="NAD(P)-binding Rossmann-like Domain"/>
    <property type="match status" value="1"/>
</dbReference>
<comment type="caution">
    <text evidence="1">The sequence shown here is derived from an EMBL/GenBank/DDBJ whole genome shotgun (WGS) entry which is preliminary data.</text>
</comment>
<gene>
    <name evidence="1" type="ORF">HNP81_003360</name>
</gene>
<dbReference type="InterPro" id="IPR036291">
    <property type="entry name" value="NAD(P)-bd_dom_sf"/>
</dbReference>
<proteinExistence type="predicted"/>
<dbReference type="Pfam" id="PF13561">
    <property type="entry name" value="adh_short_C2"/>
    <property type="match status" value="1"/>
</dbReference>
<organism evidence="1 2">
    <name type="scientific">Peribacillus huizhouensis</name>
    <dbReference type="NCBI Taxonomy" id="1501239"/>
    <lineage>
        <taxon>Bacteria</taxon>
        <taxon>Bacillati</taxon>
        <taxon>Bacillota</taxon>
        <taxon>Bacilli</taxon>
        <taxon>Bacillales</taxon>
        <taxon>Bacillaceae</taxon>
        <taxon>Peribacillus</taxon>
    </lineage>
</organism>
<dbReference type="EMBL" id="JACJHX010000011">
    <property type="protein sequence ID" value="MBA9028046.1"/>
    <property type="molecule type" value="Genomic_DNA"/>
</dbReference>
<name>A0ABR6CT08_9BACI</name>
<accession>A0ABR6CT08</accession>
<keyword evidence="2" id="KW-1185">Reference proteome</keyword>
<reference evidence="1 2" key="1">
    <citation type="submission" date="2020-08" db="EMBL/GenBank/DDBJ databases">
        <title>Genomic Encyclopedia of Type Strains, Phase IV (KMG-IV): sequencing the most valuable type-strain genomes for metagenomic binning, comparative biology and taxonomic classification.</title>
        <authorList>
            <person name="Goeker M."/>
        </authorList>
    </citation>
    <scope>NUCLEOTIDE SEQUENCE [LARGE SCALE GENOMIC DNA]</scope>
    <source>
        <strain evidence="1 2">DSM 105481</strain>
    </source>
</reference>
<sequence>MRLQGNVRIVTGSASGKGRTAVFIASSDSDYITGQTIMVDGGTNKLR</sequence>
<dbReference type="SUPFAM" id="SSF51735">
    <property type="entry name" value="NAD(P)-binding Rossmann-fold domains"/>
    <property type="match status" value="1"/>
</dbReference>
<evidence type="ECO:0000313" key="2">
    <source>
        <dbReference type="Proteomes" id="UP000626697"/>
    </source>
</evidence>
<dbReference type="Proteomes" id="UP000626697">
    <property type="component" value="Unassembled WGS sequence"/>
</dbReference>
<evidence type="ECO:0000313" key="1">
    <source>
        <dbReference type="EMBL" id="MBA9028046.1"/>
    </source>
</evidence>